<feature type="compositionally biased region" description="Basic and acidic residues" evidence="1">
    <location>
        <begin position="13"/>
        <end position="24"/>
    </location>
</feature>
<comment type="caution">
    <text evidence="2">The sequence shown here is derived from an EMBL/GenBank/DDBJ whole genome shotgun (WGS) entry which is preliminary data.</text>
</comment>
<evidence type="ECO:0000256" key="1">
    <source>
        <dbReference type="SAM" id="MobiDB-lite"/>
    </source>
</evidence>
<feature type="compositionally biased region" description="Basic and acidic residues" evidence="1">
    <location>
        <begin position="51"/>
        <end position="63"/>
    </location>
</feature>
<evidence type="ECO:0000313" key="3">
    <source>
        <dbReference type="Proteomes" id="UP000225706"/>
    </source>
</evidence>
<accession>A0A2B4S737</accession>
<reference evidence="3" key="1">
    <citation type="journal article" date="2017" name="bioRxiv">
        <title>Comparative analysis of the genomes of Stylophora pistillata and Acropora digitifera provides evidence for extensive differences between species of corals.</title>
        <authorList>
            <person name="Voolstra C.R."/>
            <person name="Li Y."/>
            <person name="Liew Y.J."/>
            <person name="Baumgarten S."/>
            <person name="Zoccola D."/>
            <person name="Flot J.-F."/>
            <person name="Tambutte S."/>
            <person name="Allemand D."/>
            <person name="Aranda M."/>
        </authorList>
    </citation>
    <scope>NUCLEOTIDE SEQUENCE [LARGE SCALE GENOMIC DNA]</scope>
</reference>
<feature type="region of interest" description="Disordered" evidence="1">
    <location>
        <begin position="50"/>
        <end position="69"/>
    </location>
</feature>
<name>A0A2B4S737_STYPI</name>
<feature type="region of interest" description="Disordered" evidence="1">
    <location>
        <begin position="1"/>
        <end position="31"/>
    </location>
</feature>
<dbReference type="AlphaFoldDB" id="A0A2B4S737"/>
<organism evidence="2 3">
    <name type="scientific">Stylophora pistillata</name>
    <name type="common">Smooth cauliflower coral</name>
    <dbReference type="NCBI Taxonomy" id="50429"/>
    <lineage>
        <taxon>Eukaryota</taxon>
        <taxon>Metazoa</taxon>
        <taxon>Cnidaria</taxon>
        <taxon>Anthozoa</taxon>
        <taxon>Hexacorallia</taxon>
        <taxon>Scleractinia</taxon>
        <taxon>Astrocoeniina</taxon>
        <taxon>Pocilloporidae</taxon>
        <taxon>Stylophora</taxon>
    </lineage>
</organism>
<gene>
    <name evidence="2" type="ORF">AWC38_SpisGene11162</name>
</gene>
<protein>
    <submittedName>
        <fullName evidence="2">Uncharacterized protein</fullName>
    </submittedName>
</protein>
<proteinExistence type="predicted"/>
<evidence type="ECO:0000313" key="2">
    <source>
        <dbReference type="EMBL" id="PFX24285.1"/>
    </source>
</evidence>
<dbReference type="EMBL" id="LSMT01000181">
    <property type="protein sequence ID" value="PFX24285.1"/>
    <property type="molecule type" value="Genomic_DNA"/>
</dbReference>
<keyword evidence="3" id="KW-1185">Reference proteome</keyword>
<sequence>MADCGSIHHGQNQRKEKIQRKEMVGNEDESKDAITERLWNIASSRLNVKQHHGESQEIKKTNPCEEPSGPWFDDLAGEILIYEELYSKENYFTRSKADNTEPYTWDKDDDSSFEMLADVQWDL</sequence>
<dbReference type="Proteomes" id="UP000225706">
    <property type="component" value="Unassembled WGS sequence"/>
</dbReference>
<dbReference type="OrthoDB" id="10036642at2759"/>